<evidence type="ECO:0000313" key="1">
    <source>
        <dbReference type="EMBL" id="SJZ82484.1"/>
    </source>
</evidence>
<gene>
    <name evidence="1" type="ORF">SAMN02745108_01701</name>
</gene>
<reference evidence="1 2" key="1">
    <citation type="submission" date="2017-02" db="EMBL/GenBank/DDBJ databases">
        <authorList>
            <person name="Peterson S.W."/>
        </authorList>
    </citation>
    <scope>NUCLEOTIDE SEQUENCE [LARGE SCALE GENOMIC DNA]</scope>
    <source>
        <strain evidence="1 2">ATCC 43854</strain>
    </source>
</reference>
<proteinExistence type="predicted"/>
<dbReference type="Proteomes" id="UP000190449">
    <property type="component" value="Unassembled WGS sequence"/>
</dbReference>
<organism evidence="1 2">
    <name type="scientific">Fibrobacter intestinalis</name>
    <dbReference type="NCBI Taxonomy" id="28122"/>
    <lineage>
        <taxon>Bacteria</taxon>
        <taxon>Pseudomonadati</taxon>
        <taxon>Fibrobacterota</taxon>
        <taxon>Fibrobacteria</taxon>
        <taxon>Fibrobacterales</taxon>
        <taxon>Fibrobacteraceae</taxon>
        <taxon>Fibrobacter</taxon>
    </lineage>
</organism>
<dbReference type="RefSeq" id="WP_078776607.1">
    <property type="nucleotide sequence ID" value="NZ_FUWU01000028.1"/>
</dbReference>
<protein>
    <submittedName>
        <fullName evidence="1">Uncharacterized protein</fullName>
    </submittedName>
</protein>
<dbReference type="AlphaFoldDB" id="A0A1T4NTB2"/>
<dbReference type="STRING" id="28122.SAMN02745108_01701"/>
<sequence>MIGIIQFPHPHEEEYSKNITNGIKRWNDGRHKRNFILSADEAITAKGAKPQRFESISFWGEWEPEAEVVKTFDKNSPAKRLIKPLFPQKMPVPRGTKCCANTDPFVFGEHFKYSNCRQCNKNGVVKTMQTLSAGSLILFGSVVYEGRLPKKEFLLDTVFVTKDKGHQFVANPYRSALQSVLNLNGADADFEAATLKPLALSSGASTFTLYQGQTYQENQEFFSFVPCKENGEAFEKVKLTPDIVPGLTACAQNYSILGKSEKDGSNSREIWSAIVDYVLSLGLSLGVRFNNIGKPDKI</sequence>
<name>A0A1T4NTB2_9BACT</name>
<evidence type="ECO:0000313" key="2">
    <source>
        <dbReference type="Proteomes" id="UP000190449"/>
    </source>
</evidence>
<dbReference type="EMBL" id="FUWU01000028">
    <property type="protein sequence ID" value="SJZ82484.1"/>
    <property type="molecule type" value="Genomic_DNA"/>
</dbReference>
<accession>A0A1T4NTB2</accession>